<evidence type="ECO:0000256" key="3">
    <source>
        <dbReference type="RuleBase" id="RU362132"/>
    </source>
</evidence>
<dbReference type="PROSITE" id="PS00187">
    <property type="entry name" value="TPP_ENZYMES"/>
    <property type="match status" value="1"/>
</dbReference>
<dbReference type="InterPro" id="IPR000399">
    <property type="entry name" value="TPP-bd_CS"/>
</dbReference>
<keyword evidence="7" id="KW-0378">Hydrolase</keyword>
<reference evidence="7 8" key="1">
    <citation type="submission" date="2015-11" db="EMBL/GenBank/DDBJ databases">
        <title>Expanding the genomic diversity of Burkholderia species for the development of highly accurate diagnostics.</title>
        <authorList>
            <person name="Sahl J."/>
            <person name="Keim P."/>
            <person name="Wagner D."/>
        </authorList>
    </citation>
    <scope>NUCLEOTIDE SEQUENCE [LARGE SCALE GENOMIC DNA]</scope>
    <source>
        <strain evidence="7 8">MSMB2087WGS</strain>
    </source>
</reference>
<evidence type="ECO:0000313" key="8">
    <source>
        <dbReference type="Proteomes" id="UP000060630"/>
    </source>
</evidence>
<name>A0A102YRD5_9BURK</name>
<dbReference type="EMBL" id="LPHD01000183">
    <property type="protein sequence ID" value="KWA74341.1"/>
    <property type="molecule type" value="Genomic_DNA"/>
</dbReference>
<evidence type="ECO:0000259" key="5">
    <source>
        <dbReference type="Pfam" id="PF02775"/>
    </source>
</evidence>
<feature type="domain" description="Thiamine pyrophosphate enzyme central" evidence="4">
    <location>
        <begin position="242"/>
        <end position="376"/>
    </location>
</feature>
<evidence type="ECO:0000259" key="6">
    <source>
        <dbReference type="Pfam" id="PF02776"/>
    </source>
</evidence>
<evidence type="ECO:0000256" key="1">
    <source>
        <dbReference type="ARBA" id="ARBA00007812"/>
    </source>
</evidence>
<dbReference type="InterPro" id="IPR030817">
    <property type="entry name" value="Myo_inos_IolD"/>
</dbReference>
<accession>A0A102YRD5</accession>
<dbReference type="PANTHER" id="PTHR18968:SF9">
    <property type="entry name" value="3D-(3,5_4)-TRIHYDROXYCYCLOHEXANE-1,2-DIONE HYDROLASE"/>
    <property type="match status" value="1"/>
</dbReference>
<dbReference type="AlphaFoldDB" id="A0A102YRD5"/>
<dbReference type="GO" id="GO:0005948">
    <property type="term" value="C:acetolactate synthase complex"/>
    <property type="evidence" value="ECO:0007669"/>
    <property type="project" value="TreeGrafter"/>
</dbReference>
<protein>
    <submittedName>
        <fullName evidence="7">3D-(3,5/4)-trihydroxycyclohexane-1,2-dione acylhydrolase (Decyclizing)</fullName>
    </submittedName>
</protein>
<evidence type="ECO:0000256" key="2">
    <source>
        <dbReference type="ARBA" id="ARBA00023052"/>
    </source>
</evidence>
<dbReference type="InterPro" id="IPR029035">
    <property type="entry name" value="DHS-like_NAD/FAD-binding_dom"/>
</dbReference>
<dbReference type="SUPFAM" id="SSF52518">
    <property type="entry name" value="Thiamin diphosphate-binding fold (THDP-binding)"/>
    <property type="match status" value="2"/>
</dbReference>
<dbReference type="InterPro" id="IPR011766">
    <property type="entry name" value="TPP_enzyme_TPP-bd"/>
</dbReference>
<feature type="domain" description="Thiamine pyrophosphate enzyme TPP-binding" evidence="5">
    <location>
        <begin position="444"/>
        <end position="597"/>
    </location>
</feature>
<sequence>MHHPAPSGVSLQEPIVNASSNGTIRLTAAQALVRYLAAQRVDTGDGSGATEPLFGGVFAIFGHGNVAALGEALYQHRDVLPTYRAHNEQAMAHSAIAYAKAHFRRRMMAVTTSIGPGATNLVTAAALAHVNRLPLLLLPGDVFVSRAPDPVLQQLEDGRDGGVSANDTLRPVSRYFDRIVHPAQLLTALPRALRVLTDAAQCGPVTLALPQDVQAMAYDYPAAFFAPRTVSFHAPAPVPAELEAALATLRAARRPFIVAGGGVLYSEGATHALAAFAKQRGIPVGETQAGKGALRWDHPLNAGALGVTGSPAANALAADADCVLAIGTRLQDFTTGSNTLFAKDATVIGINANAFDALKHHACAVEADACAALDALDALLDDWSAERAWTARAHELAAGWRDAVSRITHAPPRAGALPYDADVIGAVQRSHRASPEADIVVCAAGTLPAELHKLWRAGRPGAYHVEYGYSCMGYEIAGGLGAKLARPERDVIVMVGDGSYLMMNSEIATSVMLGAKLIVVVLDNRGYGCINRLQQACGSAPFNNLLDDCLQGPLGAPAIDFAAHARALGAHAEHVADVAALDAALQRARAADRTYVICIDTDPARTTAEGGWWWEVAVPEVSSREAVRDARSAYDKQVAARTGALSRSGSPA</sequence>
<dbReference type="GO" id="GO:0003984">
    <property type="term" value="F:acetolactate synthase activity"/>
    <property type="evidence" value="ECO:0007669"/>
    <property type="project" value="TreeGrafter"/>
</dbReference>
<dbReference type="GO" id="GO:0019310">
    <property type="term" value="P:inositol catabolic process"/>
    <property type="evidence" value="ECO:0007669"/>
    <property type="project" value="InterPro"/>
</dbReference>
<evidence type="ECO:0000259" key="4">
    <source>
        <dbReference type="Pfam" id="PF00205"/>
    </source>
</evidence>
<gene>
    <name evidence="7" type="ORF">WL29_02355</name>
</gene>
<dbReference type="GO" id="GO:0009097">
    <property type="term" value="P:isoleucine biosynthetic process"/>
    <property type="evidence" value="ECO:0007669"/>
    <property type="project" value="TreeGrafter"/>
</dbReference>
<dbReference type="Gene3D" id="3.40.50.970">
    <property type="match status" value="2"/>
</dbReference>
<dbReference type="GO" id="GO:0009099">
    <property type="term" value="P:L-valine biosynthetic process"/>
    <property type="evidence" value="ECO:0007669"/>
    <property type="project" value="TreeGrafter"/>
</dbReference>
<dbReference type="GO" id="GO:0030976">
    <property type="term" value="F:thiamine pyrophosphate binding"/>
    <property type="evidence" value="ECO:0007669"/>
    <property type="project" value="InterPro"/>
</dbReference>
<dbReference type="Gene3D" id="3.40.50.1220">
    <property type="entry name" value="TPP-binding domain"/>
    <property type="match status" value="1"/>
</dbReference>
<comment type="similarity">
    <text evidence="1 3">Belongs to the TPP enzyme family.</text>
</comment>
<dbReference type="GO" id="GO:0050660">
    <property type="term" value="F:flavin adenine dinucleotide binding"/>
    <property type="evidence" value="ECO:0007669"/>
    <property type="project" value="TreeGrafter"/>
</dbReference>
<dbReference type="GO" id="GO:0000287">
    <property type="term" value="F:magnesium ion binding"/>
    <property type="evidence" value="ECO:0007669"/>
    <property type="project" value="InterPro"/>
</dbReference>
<dbReference type="SUPFAM" id="SSF52467">
    <property type="entry name" value="DHS-like NAD/FAD-binding domain"/>
    <property type="match status" value="1"/>
</dbReference>
<dbReference type="InterPro" id="IPR012001">
    <property type="entry name" value="Thiamin_PyroP_enz_TPP-bd_dom"/>
</dbReference>
<dbReference type="InterPro" id="IPR012000">
    <property type="entry name" value="Thiamin_PyroP_enz_cen_dom"/>
</dbReference>
<proteinExistence type="inferred from homology"/>
<dbReference type="Pfam" id="PF02776">
    <property type="entry name" value="TPP_enzyme_N"/>
    <property type="match status" value="1"/>
</dbReference>
<dbReference type="NCBIfam" id="TIGR04377">
    <property type="entry name" value="myo_inos_iolD"/>
    <property type="match status" value="1"/>
</dbReference>
<dbReference type="InterPro" id="IPR045229">
    <property type="entry name" value="TPP_enz"/>
</dbReference>
<dbReference type="Proteomes" id="UP000060630">
    <property type="component" value="Unassembled WGS sequence"/>
</dbReference>
<keyword evidence="2 3" id="KW-0786">Thiamine pyrophosphate</keyword>
<organism evidence="7 8">
    <name type="scientific">Burkholderia ubonensis</name>
    <dbReference type="NCBI Taxonomy" id="101571"/>
    <lineage>
        <taxon>Bacteria</taxon>
        <taxon>Pseudomonadati</taxon>
        <taxon>Pseudomonadota</taxon>
        <taxon>Betaproteobacteria</taxon>
        <taxon>Burkholderiales</taxon>
        <taxon>Burkholderiaceae</taxon>
        <taxon>Burkholderia</taxon>
        <taxon>Burkholderia cepacia complex</taxon>
    </lineage>
</organism>
<feature type="domain" description="Thiamine pyrophosphate enzyme N-terminal TPP-binding" evidence="6">
    <location>
        <begin position="57"/>
        <end position="153"/>
    </location>
</feature>
<dbReference type="PANTHER" id="PTHR18968">
    <property type="entry name" value="THIAMINE PYROPHOSPHATE ENZYMES"/>
    <property type="match status" value="1"/>
</dbReference>
<dbReference type="CDD" id="cd07035">
    <property type="entry name" value="TPP_PYR_POX_like"/>
    <property type="match status" value="1"/>
</dbReference>
<dbReference type="Pfam" id="PF00205">
    <property type="entry name" value="TPP_enzyme_M"/>
    <property type="match status" value="1"/>
</dbReference>
<dbReference type="Pfam" id="PF02775">
    <property type="entry name" value="TPP_enzyme_C"/>
    <property type="match status" value="1"/>
</dbReference>
<dbReference type="InterPro" id="IPR029061">
    <property type="entry name" value="THDP-binding"/>
</dbReference>
<comment type="caution">
    <text evidence="7">The sequence shown here is derived from an EMBL/GenBank/DDBJ whole genome shotgun (WGS) entry which is preliminary data.</text>
</comment>
<dbReference type="GO" id="GO:0016823">
    <property type="term" value="F:hydrolase activity, acting on acid carbon-carbon bonds, in ketonic substances"/>
    <property type="evidence" value="ECO:0007669"/>
    <property type="project" value="InterPro"/>
</dbReference>
<dbReference type="RefSeq" id="WP_059483622.1">
    <property type="nucleotide sequence ID" value="NZ_LOVG01000119.1"/>
</dbReference>
<evidence type="ECO:0000313" key="7">
    <source>
        <dbReference type="EMBL" id="KWA74341.1"/>
    </source>
</evidence>